<gene>
    <name evidence="1" type="ORF">EOW66_02120</name>
</gene>
<accession>A0A443M026</accession>
<organism evidence="1 2">
    <name type="scientific">Paenirhodobacter huangdaonensis</name>
    <dbReference type="NCBI Taxonomy" id="2501515"/>
    <lineage>
        <taxon>Bacteria</taxon>
        <taxon>Pseudomonadati</taxon>
        <taxon>Pseudomonadota</taxon>
        <taxon>Alphaproteobacteria</taxon>
        <taxon>Rhodobacterales</taxon>
        <taxon>Rhodobacter group</taxon>
        <taxon>Paenirhodobacter</taxon>
    </lineage>
</organism>
<reference evidence="2" key="1">
    <citation type="submission" date="2019-01" db="EMBL/GenBank/DDBJ databases">
        <title>Sinorhodobacter populi sp. nov. isolated from the symptomatic bark tissue of Populus euramericana canker.</title>
        <authorList>
            <person name="Li Y."/>
        </authorList>
    </citation>
    <scope>NUCLEOTIDE SEQUENCE [LARGE SCALE GENOMIC DNA]</scope>
    <source>
        <strain evidence="2">CGMCC 1.12963</strain>
    </source>
</reference>
<sequence>MADLLDAWLKLGLDIDDFLSATPRLYMLVTRAAVAARHRADDGMIHGAWLGAILGRAKKIPALDSLLSRPADADDDPEMRAAEQRAEMAALREVMAAQGRTRSWSEWRES</sequence>
<dbReference type="Proteomes" id="UP000288071">
    <property type="component" value="Unassembled WGS sequence"/>
</dbReference>
<keyword evidence="2" id="KW-1185">Reference proteome</keyword>
<evidence type="ECO:0000313" key="2">
    <source>
        <dbReference type="Proteomes" id="UP000288071"/>
    </source>
</evidence>
<proteinExistence type="predicted"/>
<evidence type="ECO:0000313" key="1">
    <source>
        <dbReference type="EMBL" id="RWR54884.1"/>
    </source>
</evidence>
<dbReference type="RefSeq" id="WP_128154447.1">
    <property type="nucleotide sequence ID" value="NZ_JBHSOM010000007.1"/>
</dbReference>
<dbReference type="AlphaFoldDB" id="A0A443M026"/>
<protein>
    <submittedName>
        <fullName evidence="1">Uncharacterized protein</fullName>
    </submittedName>
</protein>
<name>A0A443M026_9RHOB</name>
<comment type="caution">
    <text evidence="1">The sequence shown here is derived from an EMBL/GenBank/DDBJ whole genome shotgun (WGS) entry which is preliminary data.</text>
</comment>
<dbReference type="EMBL" id="SAVA01000001">
    <property type="protein sequence ID" value="RWR54884.1"/>
    <property type="molecule type" value="Genomic_DNA"/>
</dbReference>
<reference evidence="1 2" key="2">
    <citation type="submission" date="2019-01" db="EMBL/GenBank/DDBJ databases">
        <title>Sinorhodobacter populi sp. nov. isolated from the symptomatic bark tissue of Populus euramericana canker.</title>
        <authorList>
            <person name="Xu G."/>
        </authorList>
    </citation>
    <scope>NUCLEOTIDE SEQUENCE [LARGE SCALE GENOMIC DNA]</scope>
    <source>
        <strain evidence="1 2">CGMCC 1.12963</strain>
    </source>
</reference>